<keyword evidence="6" id="KW-0489">Methyltransferase</keyword>
<dbReference type="GO" id="GO:0009035">
    <property type="term" value="F:type I site-specific deoxyribonuclease activity"/>
    <property type="evidence" value="ECO:0007669"/>
    <property type="project" value="UniProtKB-EC"/>
</dbReference>
<dbReference type="GO" id="GO:0009007">
    <property type="term" value="F:site-specific DNA-methyltransferase (adenine-specific) activity"/>
    <property type="evidence" value="ECO:0007669"/>
    <property type="project" value="UniProtKB-EC"/>
</dbReference>
<evidence type="ECO:0000256" key="3">
    <source>
        <dbReference type="ARBA" id="ARBA00023125"/>
    </source>
</evidence>
<dbReference type="AlphaFoldDB" id="G7I096"/>
<keyword evidence="6" id="KW-0808">Transferase</keyword>
<dbReference type="EC" id="2.1.1.72" evidence="6"/>
<dbReference type="InterPro" id="IPR044946">
    <property type="entry name" value="Restrct_endonuc_typeI_TRD_sf"/>
</dbReference>
<organism evidence="6 7">
    <name type="scientific">Corynebacterium casei UCMA 3821</name>
    <dbReference type="NCBI Taxonomy" id="1110505"/>
    <lineage>
        <taxon>Bacteria</taxon>
        <taxon>Bacillati</taxon>
        <taxon>Actinomycetota</taxon>
        <taxon>Actinomycetes</taxon>
        <taxon>Mycobacteriales</taxon>
        <taxon>Corynebacteriaceae</taxon>
        <taxon>Corynebacterium</taxon>
    </lineage>
</organism>
<evidence type="ECO:0000313" key="7">
    <source>
        <dbReference type="Proteomes" id="UP000004840"/>
    </source>
</evidence>
<dbReference type="InterPro" id="IPR052021">
    <property type="entry name" value="Type-I_RS_S_subunit"/>
</dbReference>
<evidence type="ECO:0000259" key="5">
    <source>
        <dbReference type="Pfam" id="PF01420"/>
    </source>
</evidence>
<dbReference type="Gene3D" id="3.90.220.20">
    <property type="entry name" value="DNA methylase specificity domains"/>
    <property type="match status" value="2"/>
</dbReference>
<dbReference type="Pfam" id="PF01420">
    <property type="entry name" value="Methylase_S"/>
    <property type="match status" value="2"/>
</dbReference>
<evidence type="ECO:0000256" key="2">
    <source>
        <dbReference type="ARBA" id="ARBA00022747"/>
    </source>
</evidence>
<keyword evidence="3" id="KW-0238">DNA-binding</keyword>
<evidence type="ECO:0000313" key="6">
    <source>
        <dbReference type="EMBL" id="CCE55861.1"/>
    </source>
</evidence>
<dbReference type="InterPro" id="IPR000055">
    <property type="entry name" value="Restrct_endonuc_typeI_TRD"/>
</dbReference>
<dbReference type="Proteomes" id="UP000004840">
    <property type="component" value="Unassembled WGS sequence"/>
</dbReference>
<dbReference type="REBASE" id="42090">
    <property type="entry name" value="S.Cca3821ORF11925P"/>
</dbReference>
<dbReference type="Gene3D" id="1.10.287.1120">
    <property type="entry name" value="Bipartite methylase S protein"/>
    <property type="match status" value="1"/>
</dbReference>
<dbReference type="SUPFAM" id="SSF116734">
    <property type="entry name" value="DNA methylase specificity domain"/>
    <property type="match status" value="2"/>
</dbReference>
<name>G7I096_9CORY</name>
<dbReference type="EC" id="3.1.21.3" evidence="6"/>
<reference evidence="6 7" key="1">
    <citation type="journal article" date="2012" name="J. Bacteriol.">
        <title>Genome Sequence of Corynebacterium casei UCMA 3821, Isolated from a Smear-Ripened Cheese.</title>
        <authorList>
            <person name="Monnet C."/>
            <person name="Loux V."/>
            <person name="Bento P."/>
            <person name="Gibrat J.F."/>
            <person name="Straub C."/>
            <person name="Bonnarme P."/>
            <person name="Landaud S."/>
            <person name="Irlinger F."/>
        </authorList>
    </citation>
    <scope>NUCLEOTIDE SEQUENCE [LARGE SCALE GENOMIC DNA]</scope>
    <source>
        <strain evidence="6 7">UCMA 3821</strain>
    </source>
</reference>
<proteinExistence type="inferred from homology"/>
<dbReference type="EMBL" id="CAFW01000088">
    <property type="protein sequence ID" value="CCE55861.1"/>
    <property type="molecule type" value="Genomic_DNA"/>
</dbReference>
<keyword evidence="4" id="KW-0175">Coiled coil</keyword>
<comment type="similarity">
    <text evidence="1">Belongs to the type-I restriction system S methylase family.</text>
</comment>
<dbReference type="GO" id="GO:0009307">
    <property type="term" value="P:DNA restriction-modification system"/>
    <property type="evidence" value="ECO:0007669"/>
    <property type="project" value="UniProtKB-KW"/>
</dbReference>
<sequence length="398" mass="44782">MSQQRRLGDLVKLTSGKSPSSFRFAADGIPYFKVDQLGKSSKYLTNSDTPYFAKESPTVPTGSVLIAKRGAAIALDRVRIIRQSSFMDTNVMALTPTDELDGEYLFYWLAKRGLWDIADVTSVPQINNKHINPLQITLPPLREQRKVVNHLSDVDSLIDALERLISKKRAIKQGLMQELLTGRTRLSGFTKPWKNISIARHSHLKARIGWQGLTTGEYLQSGSYKLIGGTDFRNARIDWESASFVSKWRFDQDRNIQLRVNDVLITKDGTIGKVAIVDSLPFPATLNSGVFVVRPIQGAYESRFLYWLLRSSVFENFIASLSAGSTINHLYQKDLITLTLAFPEDASEQREISSVLDDAESEIRVLEARLETARNIKQGMMQELLTGRTRLPVEEVSS</sequence>
<feature type="coiled-coil region" evidence="4">
    <location>
        <begin position="349"/>
        <end position="383"/>
    </location>
</feature>
<evidence type="ECO:0000256" key="1">
    <source>
        <dbReference type="ARBA" id="ARBA00010923"/>
    </source>
</evidence>
<comment type="caution">
    <text evidence="6">The sequence shown here is derived from an EMBL/GenBank/DDBJ whole genome shotgun (WGS) entry which is preliminary data.</text>
</comment>
<dbReference type="GO" id="GO:0032259">
    <property type="term" value="P:methylation"/>
    <property type="evidence" value="ECO:0007669"/>
    <property type="project" value="UniProtKB-KW"/>
</dbReference>
<dbReference type="RefSeq" id="WP_006823306.1">
    <property type="nucleotide sequence ID" value="NZ_CAFW01000088.1"/>
</dbReference>
<evidence type="ECO:0000256" key="4">
    <source>
        <dbReference type="SAM" id="Coils"/>
    </source>
</evidence>
<protein>
    <submittedName>
        <fullName evidence="6">Type I restriction-modification system specificity subunit</fullName>
        <ecNumber evidence="6">2.1.1.72</ecNumber>
        <ecNumber evidence="6">3.1.21.3</ecNumber>
    </submittedName>
</protein>
<gene>
    <name evidence="6" type="primary">hsdS</name>
    <name evidence="6" type="ORF">CCAS_11920</name>
</gene>
<keyword evidence="2" id="KW-0680">Restriction system</keyword>
<dbReference type="GO" id="GO:0003677">
    <property type="term" value="F:DNA binding"/>
    <property type="evidence" value="ECO:0007669"/>
    <property type="project" value="UniProtKB-KW"/>
</dbReference>
<keyword evidence="6" id="KW-0378">Hydrolase</keyword>
<dbReference type="PANTHER" id="PTHR30408">
    <property type="entry name" value="TYPE-1 RESTRICTION ENZYME ECOKI SPECIFICITY PROTEIN"/>
    <property type="match status" value="1"/>
</dbReference>
<feature type="domain" description="Type I restriction modification DNA specificity" evidence="5">
    <location>
        <begin position="3"/>
        <end position="163"/>
    </location>
</feature>
<accession>G7I096</accession>
<feature type="domain" description="Type I restriction modification DNA specificity" evidence="5">
    <location>
        <begin position="217"/>
        <end position="369"/>
    </location>
</feature>
<dbReference type="PANTHER" id="PTHR30408:SF12">
    <property type="entry name" value="TYPE I RESTRICTION ENZYME MJAVIII SPECIFICITY SUBUNIT"/>
    <property type="match status" value="1"/>
</dbReference>